<keyword evidence="3 6" id="KW-0812">Transmembrane</keyword>
<accession>J2EMM5</accession>
<reference evidence="7" key="1">
    <citation type="journal article" date="2012" name="PLoS Genet.">
        <title>Comparative Genomics of Plant-Associated Pseudomonas spp.: Insights into Diversity and Inheritance of Traits Involved in Multitrophic Interactions.</title>
        <authorList>
            <person name="Loper J.E."/>
            <person name="Hassan K.A."/>
            <person name="Mavrodi D.V."/>
            <person name="Davis E.W.II."/>
            <person name="Lim C.K."/>
            <person name="Shaffer B.T."/>
            <person name="Elbourne L.D."/>
            <person name="Stockwell V.O."/>
            <person name="Hartney S.L."/>
            <person name="Breakwell K."/>
            <person name="Henkels M.D."/>
            <person name="Tetu S.G."/>
            <person name="Rangel L.I."/>
            <person name="Kidarsa T.A."/>
            <person name="Wilson N.L."/>
            <person name="van de Mortel J.E."/>
            <person name="Song C."/>
            <person name="Blumhagen R."/>
            <person name="Radune D."/>
            <person name="Hostetler J.B."/>
            <person name="Brinkac L.M."/>
            <person name="Durkin A.S."/>
            <person name="Kluepfel D.A."/>
            <person name="Wechter W.P."/>
            <person name="Anderson A.J."/>
            <person name="Kim Y.C."/>
            <person name="Pierson L.S.III."/>
            <person name="Pierson E.A."/>
            <person name="Lindow S.E."/>
            <person name="Kobayashi D.Y."/>
            <person name="Raaijmakers J.M."/>
            <person name="Weller D.M."/>
            <person name="Thomashow L.S."/>
            <person name="Allen A.E."/>
            <person name="Paulsen I.T."/>
        </authorList>
    </citation>
    <scope>NUCLEOTIDE SEQUENCE [LARGE SCALE GENOMIC DNA]</scope>
    <source>
        <strain evidence="7">Q2-87</strain>
    </source>
</reference>
<dbReference type="HOGENOM" id="CLU_042154_0_0_6"/>
<feature type="transmembrane region" description="Helical" evidence="6">
    <location>
        <begin position="257"/>
        <end position="281"/>
    </location>
</feature>
<feature type="transmembrane region" description="Helical" evidence="6">
    <location>
        <begin position="53"/>
        <end position="75"/>
    </location>
</feature>
<evidence type="ECO:0000256" key="5">
    <source>
        <dbReference type="ARBA" id="ARBA00023136"/>
    </source>
</evidence>
<dbReference type="Pfam" id="PF13440">
    <property type="entry name" value="Polysacc_synt_3"/>
    <property type="match status" value="1"/>
</dbReference>
<evidence type="ECO:0000256" key="2">
    <source>
        <dbReference type="ARBA" id="ARBA00022475"/>
    </source>
</evidence>
<gene>
    <name evidence="7" type="ORF">PflQ2_3850</name>
</gene>
<comment type="caution">
    <text evidence="7">The sequence shown here is derived from an EMBL/GenBank/DDBJ whole genome shotgun (WGS) entry which is preliminary data.</text>
</comment>
<keyword evidence="2" id="KW-1003">Cell membrane</keyword>
<feature type="transmembrane region" description="Helical" evidence="6">
    <location>
        <begin position="152"/>
        <end position="173"/>
    </location>
</feature>
<feature type="transmembrane region" description="Helical" evidence="6">
    <location>
        <begin position="366"/>
        <end position="388"/>
    </location>
</feature>
<feature type="transmembrane region" description="Helical" evidence="6">
    <location>
        <begin position="337"/>
        <end position="359"/>
    </location>
</feature>
<name>J2EMM5_PSEFQ</name>
<feature type="transmembrane region" description="Helical" evidence="6">
    <location>
        <begin position="119"/>
        <end position="140"/>
    </location>
</feature>
<dbReference type="RefSeq" id="WP_003183873.1">
    <property type="nucleotide sequence ID" value="NZ_CM001558.1"/>
</dbReference>
<dbReference type="Proteomes" id="UP000007289">
    <property type="component" value="Chromosome"/>
</dbReference>
<dbReference type="PATRIC" id="fig|1038922.3.peg.1666"/>
<feature type="transmembrane region" description="Helical" evidence="6">
    <location>
        <begin position="301"/>
        <end position="325"/>
    </location>
</feature>
<dbReference type="GO" id="GO:0005886">
    <property type="term" value="C:plasma membrane"/>
    <property type="evidence" value="ECO:0007669"/>
    <property type="project" value="UniProtKB-SubCell"/>
</dbReference>
<evidence type="ECO:0000256" key="6">
    <source>
        <dbReference type="SAM" id="Phobius"/>
    </source>
</evidence>
<evidence type="ECO:0000313" key="7">
    <source>
        <dbReference type="EMBL" id="EJL04870.1"/>
    </source>
</evidence>
<evidence type="ECO:0000256" key="3">
    <source>
        <dbReference type="ARBA" id="ARBA00022692"/>
    </source>
</evidence>
<feature type="transmembrane region" description="Helical" evidence="6">
    <location>
        <begin position="179"/>
        <end position="197"/>
    </location>
</feature>
<dbReference type="PANTHER" id="PTHR30250">
    <property type="entry name" value="PST FAMILY PREDICTED COLANIC ACID TRANSPORTER"/>
    <property type="match status" value="1"/>
</dbReference>
<evidence type="ECO:0000256" key="4">
    <source>
        <dbReference type="ARBA" id="ARBA00022989"/>
    </source>
</evidence>
<keyword evidence="5 6" id="KW-0472">Membrane</keyword>
<dbReference type="EMBL" id="AGBM01000001">
    <property type="protein sequence ID" value="EJL04870.1"/>
    <property type="molecule type" value="Genomic_DNA"/>
</dbReference>
<feature type="transmembrane region" description="Helical" evidence="6">
    <location>
        <begin position="18"/>
        <end position="41"/>
    </location>
</feature>
<proteinExistence type="predicted"/>
<dbReference type="InterPro" id="IPR050833">
    <property type="entry name" value="Poly_Biosynth_Transport"/>
</dbReference>
<protein>
    <submittedName>
        <fullName evidence="7">Polysaccharide biosynthesis protein</fullName>
    </submittedName>
</protein>
<comment type="subcellular location">
    <subcellularLocation>
        <location evidence="1">Cell membrane</location>
        <topology evidence="1">Multi-pass membrane protein</topology>
    </subcellularLocation>
</comment>
<dbReference type="AlphaFoldDB" id="J2EMM5"/>
<keyword evidence="4 6" id="KW-1133">Transmembrane helix</keyword>
<dbReference type="eggNOG" id="COG2244">
    <property type="taxonomic scope" value="Bacteria"/>
</dbReference>
<evidence type="ECO:0000256" key="1">
    <source>
        <dbReference type="ARBA" id="ARBA00004651"/>
    </source>
</evidence>
<dbReference type="PANTHER" id="PTHR30250:SF30">
    <property type="entry name" value="LIPID III FLIPPASE"/>
    <property type="match status" value="1"/>
</dbReference>
<sequence length="427" mass="47374">MVGSTATRKGMLRPIINIAVQAVFKLMFSVASLKVVAFYVGPSGMAVVGQVQSFLQILSAGVSSVTTTGVVKLIAEDKHTKESIVRTSAFLLAFLSLICFVVFLLSSREISSYFLQGDWVVVLLLLPLGGFFLGLNNLFVSYFNGMQKYNEYFWYSMATAFITALSVCVISFFFGKKGAVYSVVLAPVVAGVCMLFLPKRFYLPRMRGVFKKIDGEILKVLVSYSFMALGSAVVVYGGQIFLRNYIATNGTMAESGLWYAATRLSDIYMGICSVLFSTLLLPKYSAMEGRILDSFVWRMAVVALVFGVVLVLVVGQLANFIVWLIYGEAFVVSSEVLKAYVIGDGLKCLGWIFLYVMLAKQRVRAYLIYEMITAFLYLALCIFFYRLYGLESMAYGYVLQGMISLFLVLLWFFVSRNKTRSVGAAAS</sequence>
<feature type="transmembrane region" description="Helical" evidence="6">
    <location>
        <begin position="394"/>
        <end position="414"/>
    </location>
</feature>
<feature type="transmembrane region" description="Helical" evidence="6">
    <location>
        <begin position="217"/>
        <end position="237"/>
    </location>
</feature>
<feature type="transmembrane region" description="Helical" evidence="6">
    <location>
        <begin position="87"/>
        <end position="107"/>
    </location>
</feature>
<organism evidence="7">
    <name type="scientific">Pseudomonas fluorescens (strain Q2-87)</name>
    <dbReference type="NCBI Taxonomy" id="1038922"/>
    <lineage>
        <taxon>Bacteria</taxon>
        <taxon>Pseudomonadati</taxon>
        <taxon>Pseudomonadota</taxon>
        <taxon>Gammaproteobacteria</taxon>
        <taxon>Pseudomonadales</taxon>
        <taxon>Pseudomonadaceae</taxon>
        <taxon>Pseudomonas</taxon>
    </lineage>
</organism>